<evidence type="ECO:0000259" key="2">
    <source>
        <dbReference type="Pfam" id="PF18914"/>
    </source>
</evidence>
<evidence type="ECO:0000256" key="1">
    <source>
        <dbReference type="SAM" id="SignalP"/>
    </source>
</evidence>
<evidence type="ECO:0000313" key="4">
    <source>
        <dbReference type="Proteomes" id="UP000824225"/>
    </source>
</evidence>
<sequence length="123" mass="13033">MRAFWLTLAGLSLCLPAGAVAASFNVNGLDDILHDTGKDASVRGIVKAVDSPHNTFTVNVEKKGDVEFRVSPQTSFESEVLGGVIGKEMGAGLEGLKNGDSVKVRYLTLPPEKPVAAEVEIEH</sequence>
<organism evidence="3 4">
    <name type="scientific">Candidatus Mailhella merdigallinarum</name>
    <dbReference type="NCBI Taxonomy" id="2838658"/>
    <lineage>
        <taxon>Bacteria</taxon>
        <taxon>Pseudomonadati</taxon>
        <taxon>Thermodesulfobacteriota</taxon>
        <taxon>Desulfovibrionia</taxon>
        <taxon>Desulfovibrionales</taxon>
        <taxon>Desulfovibrionaceae</taxon>
        <taxon>Mailhella</taxon>
    </lineage>
</organism>
<feature type="domain" description="DUF5666" evidence="2">
    <location>
        <begin position="43"/>
        <end position="120"/>
    </location>
</feature>
<dbReference type="EMBL" id="DXAN01000026">
    <property type="protein sequence ID" value="HJA09165.1"/>
    <property type="molecule type" value="Genomic_DNA"/>
</dbReference>
<feature type="chain" id="PRO_5038527000" description="DUF5666 domain-containing protein" evidence="1">
    <location>
        <begin position="22"/>
        <end position="123"/>
    </location>
</feature>
<reference evidence="3" key="2">
    <citation type="submission" date="2021-04" db="EMBL/GenBank/DDBJ databases">
        <authorList>
            <person name="Gilroy R."/>
        </authorList>
    </citation>
    <scope>NUCLEOTIDE SEQUENCE</scope>
    <source>
        <strain evidence="3">CHK186-16707</strain>
    </source>
</reference>
<dbReference type="AlphaFoldDB" id="A0A9D2KLE8"/>
<feature type="signal peptide" evidence="1">
    <location>
        <begin position="1"/>
        <end position="21"/>
    </location>
</feature>
<proteinExistence type="predicted"/>
<dbReference type="InterPro" id="IPR043724">
    <property type="entry name" value="DUF5666"/>
</dbReference>
<accession>A0A9D2KLE8</accession>
<dbReference type="Pfam" id="PF18914">
    <property type="entry name" value="DUF5666"/>
    <property type="match status" value="1"/>
</dbReference>
<comment type="caution">
    <text evidence="3">The sequence shown here is derived from an EMBL/GenBank/DDBJ whole genome shotgun (WGS) entry which is preliminary data.</text>
</comment>
<keyword evidence="1" id="KW-0732">Signal</keyword>
<protein>
    <recommendedName>
        <fullName evidence="2">DUF5666 domain-containing protein</fullName>
    </recommendedName>
</protein>
<name>A0A9D2KLE8_9BACT</name>
<dbReference type="Proteomes" id="UP000824225">
    <property type="component" value="Unassembled WGS sequence"/>
</dbReference>
<evidence type="ECO:0000313" key="3">
    <source>
        <dbReference type="EMBL" id="HJA09165.1"/>
    </source>
</evidence>
<gene>
    <name evidence="3" type="ORF">H9962_08265</name>
</gene>
<reference evidence="3" key="1">
    <citation type="journal article" date="2021" name="PeerJ">
        <title>Extensive microbial diversity within the chicken gut microbiome revealed by metagenomics and culture.</title>
        <authorList>
            <person name="Gilroy R."/>
            <person name="Ravi A."/>
            <person name="Getino M."/>
            <person name="Pursley I."/>
            <person name="Horton D.L."/>
            <person name="Alikhan N.F."/>
            <person name="Baker D."/>
            <person name="Gharbi K."/>
            <person name="Hall N."/>
            <person name="Watson M."/>
            <person name="Adriaenssens E.M."/>
            <person name="Foster-Nyarko E."/>
            <person name="Jarju S."/>
            <person name="Secka A."/>
            <person name="Antonio M."/>
            <person name="Oren A."/>
            <person name="Chaudhuri R.R."/>
            <person name="La Ragione R."/>
            <person name="Hildebrand F."/>
            <person name="Pallen M.J."/>
        </authorList>
    </citation>
    <scope>NUCLEOTIDE SEQUENCE</scope>
    <source>
        <strain evidence="3">CHK186-16707</strain>
    </source>
</reference>